<keyword evidence="2" id="KW-1185">Reference proteome</keyword>
<accession>A0A090KXT8</accession>
<dbReference type="EMBL" id="LN609528">
    <property type="protein sequence ID" value="CEF62201.1"/>
    <property type="molecule type" value="Genomic_DNA"/>
</dbReference>
<organism evidence="1">
    <name type="scientific">Strongyloides ratti</name>
    <name type="common">Parasitic roundworm</name>
    <dbReference type="NCBI Taxonomy" id="34506"/>
    <lineage>
        <taxon>Eukaryota</taxon>
        <taxon>Metazoa</taxon>
        <taxon>Ecdysozoa</taxon>
        <taxon>Nematoda</taxon>
        <taxon>Chromadorea</taxon>
        <taxon>Rhabditida</taxon>
        <taxon>Tylenchina</taxon>
        <taxon>Panagrolaimomorpha</taxon>
        <taxon>Strongyloidoidea</taxon>
        <taxon>Strongyloididae</taxon>
        <taxon>Strongyloides</taxon>
    </lineage>
</organism>
<dbReference type="RefSeq" id="XP_024501403.1">
    <property type="nucleotide sequence ID" value="XM_024647312.1"/>
</dbReference>
<sequence>MEHQKVKIILVPILNIKILTNSYSLGTEMEKDIIVNCSITLKDTSTSILYITELNNIINKYKMYISTQESGDILVCSFFEHLNIMQITTLFGNSIKLKIITNEEIHDFSQRQINETLYKDIKKYVFNKLTSIKKNFKKCFAIHSIGNVNDNNVSDTGTSNEKLFIF</sequence>
<dbReference type="CTD" id="36374566"/>
<proteinExistence type="predicted"/>
<name>A0A090KXT8_STRRB</name>
<dbReference type="WBParaSite" id="SRAE_1000047500.1">
    <property type="protein sequence ID" value="SRAE_1000047500.1"/>
    <property type="gene ID" value="WBGene00257071"/>
</dbReference>
<evidence type="ECO:0000313" key="2">
    <source>
        <dbReference type="Proteomes" id="UP000035682"/>
    </source>
</evidence>
<gene>
    <name evidence="1 3 4" type="ORF">SRAE_1000047500</name>
</gene>
<evidence type="ECO:0000313" key="3">
    <source>
        <dbReference type="WBParaSite" id="SRAE_1000047500.1"/>
    </source>
</evidence>
<evidence type="ECO:0000313" key="4">
    <source>
        <dbReference type="WormBase" id="SRAE_1000047500"/>
    </source>
</evidence>
<evidence type="ECO:0000313" key="1">
    <source>
        <dbReference type="EMBL" id="CEF62201.1"/>
    </source>
</evidence>
<dbReference type="Proteomes" id="UP000035682">
    <property type="component" value="Unplaced"/>
</dbReference>
<dbReference type="WormBase" id="SRAE_1000047500">
    <property type="protein sequence ID" value="SRP10624"/>
    <property type="gene ID" value="WBGene00257071"/>
</dbReference>
<reference evidence="3" key="2">
    <citation type="submission" date="2020-12" db="UniProtKB">
        <authorList>
            <consortium name="WormBaseParasite"/>
        </authorList>
    </citation>
    <scope>IDENTIFICATION</scope>
</reference>
<reference evidence="1 2" key="1">
    <citation type="submission" date="2014-09" db="EMBL/GenBank/DDBJ databases">
        <authorList>
            <person name="Martin A.A."/>
        </authorList>
    </citation>
    <scope>NUCLEOTIDE SEQUENCE</scope>
    <source>
        <strain evidence="2">ED321</strain>
        <strain evidence="1">ED321 Heterogonic</strain>
    </source>
</reference>
<protein>
    <submittedName>
        <fullName evidence="1 3">Uncharacterized protein</fullName>
    </submittedName>
</protein>
<dbReference type="AlphaFoldDB" id="A0A090KXT8"/>
<dbReference type="GeneID" id="36374566"/>